<organism evidence="1 2">
    <name type="scientific">Ensete ventricosum</name>
    <name type="common">Abyssinian banana</name>
    <name type="synonym">Musa ensete</name>
    <dbReference type="NCBI Taxonomy" id="4639"/>
    <lineage>
        <taxon>Eukaryota</taxon>
        <taxon>Viridiplantae</taxon>
        <taxon>Streptophyta</taxon>
        <taxon>Embryophyta</taxon>
        <taxon>Tracheophyta</taxon>
        <taxon>Spermatophyta</taxon>
        <taxon>Magnoliopsida</taxon>
        <taxon>Liliopsida</taxon>
        <taxon>Zingiberales</taxon>
        <taxon>Musaceae</taxon>
        <taxon>Ensete</taxon>
    </lineage>
</organism>
<evidence type="ECO:0000313" key="1">
    <source>
        <dbReference type="EMBL" id="RRT48635.1"/>
    </source>
</evidence>
<proteinExistence type="predicted"/>
<accession>A0A426YA87</accession>
<dbReference type="Proteomes" id="UP000287651">
    <property type="component" value="Unassembled WGS sequence"/>
</dbReference>
<evidence type="ECO:0000313" key="2">
    <source>
        <dbReference type="Proteomes" id="UP000287651"/>
    </source>
</evidence>
<protein>
    <submittedName>
        <fullName evidence="1">Uncharacterized protein</fullName>
    </submittedName>
</protein>
<name>A0A426YA87_ENSVE</name>
<gene>
    <name evidence="1" type="ORF">B296_00013817</name>
</gene>
<dbReference type="EMBL" id="AMZH03013829">
    <property type="protein sequence ID" value="RRT48635.1"/>
    <property type="molecule type" value="Genomic_DNA"/>
</dbReference>
<reference evidence="1 2" key="1">
    <citation type="journal article" date="2014" name="Agronomy (Basel)">
        <title>A Draft Genome Sequence for Ensete ventricosum, the Drought-Tolerant Tree Against Hunger.</title>
        <authorList>
            <person name="Harrison J."/>
            <person name="Moore K.A."/>
            <person name="Paszkiewicz K."/>
            <person name="Jones T."/>
            <person name="Grant M."/>
            <person name="Ambacheew D."/>
            <person name="Muzemil S."/>
            <person name="Studholme D.J."/>
        </authorList>
    </citation>
    <scope>NUCLEOTIDE SEQUENCE [LARGE SCALE GENOMIC DNA]</scope>
</reference>
<comment type="caution">
    <text evidence="1">The sequence shown here is derived from an EMBL/GenBank/DDBJ whole genome shotgun (WGS) entry which is preliminary data.</text>
</comment>
<sequence length="75" mass="8769">MIGNSPGVRRELTEGIGSLPGWRKGVRMKKIETRQKIIGGSQKACRELGRYKDWTMLRELSRSSLRIRRRDREAR</sequence>
<dbReference type="AlphaFoldDB" id="A0A426YA87"/>